<organism evidence="1 2">
    <name type="scientific">Mytilus coruscus</name>
    <name type="common">Sea mussel</name>
    <dbReference type="NCBI Taxonomy" id="42192"/>
    <lineage>
        <taxon>Eukaryota</taxon>
        <taxon>Metazoa</taxon>
        <taxon>Spiralia</taxon>
        <taxon>Lophotrochozoa</taxon>
        <taxon>Mollusca</taxon>
        <taxon>Bivalvia</taxon>
        <taxon>Autobranchia</taxon>
        <taxon>Pteriomorphia</taxon>
        <taxon>Mytilida</taxon>
        <taxon>Mytiloidea</taxon>
        <taxon>Mytilidae</taxon>
        <taxon>Mytilinae</taxon>
        <taxon>Mytilus</taxon>
    </lineage>
</organism>
<reference evidence="1 2" key="1">
    <citation type="submission" date="2020-06" db="EMBL/GenBank/DDBJ databases">
        <authorList>
            <person name="Li R."/>
            <person name="Bekaert M."/>
        </authorList>
    </citation>
    <scope>NUCLEOTIDE SEQUENCE [LARGE SCALE GENOMIC DNA]</scope>
    <source>
        <strain evidence="2">wild</strain>
    </source>
</reference>
<gene>
    <name evidence="1" type="ORF">MCOR_49759</name>
</gene>
<proteinExistence type="predicted"/>
<sequence>MEKETEKEQNIFQLAFWLGKNLIDCPEGGNTSLETIFKSLREEINNDEEQITCRCVSGMLTKMFPNSKKSTIRSQTTGKPITSFKNLLINSCKDKEVIFKELHKMVPKNWFVFKMNTDEVIFGYFFELQFNGRKPFLQLVINKNKNILVKIDNKELDCSSLLIPSAVELTSSSIASLFRCMKLINPCQGYIIKYEEEKQYGTSPQCTIETFQDRTFIINILRHKDCSFISPLRNPAAYRDITTNNWLHLPSESLLQRYKNAVQQKPGIIHDMMLWMNSEAKSQQLSREGFYGGIILDEMSIQEDLQIVHYKSETNLVGLSNSGSEVQHMQVLKNGKSESELADHVLQYVFSGLPGFRWPFANFPNTQAPPANIFITFWTCIDAL</sequence>
<evidence type="ECO:0000313" key="2">
    <source>
        <dbReference type="Proteomes" id="UP000507470"/>
    </source>
</evidence>
<keyword evidence="2" id="KW-1185">Reference proteome</keyword>
<protein>
    <submittedName>
        <fullName evidence="1">Uncharacterized protein</fullName>
    </submittedName>
</protein>
<dbReference type="Proteomes" id="UP000507470">
    <property type="component" value="Unassembled WGS sequence"/>
</dbReference>
<accession>A0A6J8EC95</accession>
<evidence type="ECO:0000313" key="1">
    <source>
        <dbReference type="EMBL" id="CAC5417225.1"/>
    </source>
</evidence>
<dbReference type="AlphaFoldDB" id="A0A6J8EC95"/>
<dbReference type="OrthoDB" id="5984577at2759"/>
<name>A0A6J8EC95_MYTCO</name>
<dbReference type="EMBL" id="CACVKT020008733">
    <property type="protein sequence ID" value="CAC5417225.1"/>
    <property type="molecule type" value="Genomic_DNA"/>
</dbReference>